<evidence type="ECO:0000313" key="3">
    <source>
        <dbReference type="EMBL" id="OGL98047.1"/>
    </source>
</evidence>
<comment type="caution">
    <text evidence="3">The sequence shown here is derived from an EMBL/GenBank/DDBJ whole genome shotgun (WGS) entry which is preliminary data.</text>
</comment>
<dbReference type="PANTHER" id="PTHR12227:SF0">
    <property type="entry name" value="GLYCERATE KINASE"/>
    <property type="match status" value="1"/>
</dbReference>
<dbReference type="Pfam" id="PF05161">
    <property type="entry name" value="MOFRL"/>
    <property type="match status" value="1"/>
</dbReference>
<dbReference type="PANTHER" id="PTHR12227">
    <property type="entry name" value="GLYCERATE KINASE"/>
    <property type="match status" value="1"/>
</dbReference>
<evidence type="ECO:0000313" key="4">
    <source>
        <dbReference type="Proteomes" id="UP000176501"/>
    </source>
</evidence>
<dbReference type="Gene3D" id="3.40.1480.10">
    <property type="entry name" value="MOFRL domain"/>
    <property type="match status" value="1"/>
</dbReference>
<feature type="domain" description="MOFRL-associated" evidence="2">
    <location>
        <begin position="16"/>
        <end position="239"/>
    </location>
</feature>
<dbReference type="GO" id="GO:0005737">
    <property type="term" value="C:cytoplasm"/>
    <property type="evidence" value="ECO:0007669"/>
    <property type="project" value="TreeGrafter"/>
</dbReference>
<dbReference type="InterPro" id="IPR025286">
    <property type="entry name" value="MOFRL_assoc_dom"/>
</dbReference>
<accession>A0A1F7W782</accession>
<dbReference type="AlphaFoldDB" id="A0A1F7W782"/>
<dbReference type="SUPFAM" id="SSF82544">
    <property type="entry name" value="GckA/TtuD-like"/>
    <property type="match status" value="1"/>
</dbReference>
<dbReference type="Pfam" id="PF13660">
    <property type="entry name" value="DUF4147"/>
    <property type="match status" value="1"/>
</dbReference>
<proteinExistence type="predicted"/>
<dbReference type="GO" id="GO:0008887">
    <property type="term" value="F:glycerate kinase activity"/>
    <property type="evidence" value="ECO:0007669"/>
    <property type="project" value="InterPro"/>
</dbReference>
<dbReference type="InterPro" id="IPR007835">
    <property type="entry name" value="MOFRL"/>
</dbReference>
<evidence type="ECO:0008006" key="5">
    <source>
        <dbReference type="Google" id="ProtNLM"/>
    </source>
</evidence>
<dbReference type="InterPro" id="IPR039760">
    <property type="entry name" value="MOFRL_protein"/>
</dbReference>
<organism evidence="3 4">
    <name type="scientific">Candidatus Uhrbacteria bacterium RIFOXYB2_FULL_57_15</name>
    <dbReference type="NCBI Taxonomy" id="1802422"/>
    <lineage>
        <taxon>Bacteria</taxon>
        <taxon>Candidatus Uhriibacteriota</taxon>
    </lineage>
</organism>
<sequence length="424" mass="45736">MQKHVKTKLNALRRDALAVLKVGLRAIKTPEAVRLTCRLHGDTLMVGGKRFDLKKYNRLFVIGIGKASLEAGNALEKLLGDRITGGILLDVKKAKLRRIKSVAGTHPFPSIANMKATGEIMALLKQFDSRDLVITIVSGGGSTLLCWPFELKCDDLTVVTKTLMSKGATIQEVNVVRKHLSEILGGQFARLAYPATIIGLIFSDVPGDDIGVVASGPTVMDITTVEDAKQVMERYDLLKACRIPNCNLRETPKDELFFRSVTNVLVINNGVAIDAMVREAKKRGYRTRVLSTALTGEAREVGQMLANIPRRGEMVFAGGETTVTLRGNGKGGRNQELALGALPYVNGDALVLSCASDGVDNTPVAGAIADKTTLRHATRLKLDPETFLSRNDSFAFFKGSGDHIVTGVTGANVADLMIAARIKI</sequence>
<dbReference type="Gene3D" id="3.40.50.10180">
    <property type="entry name" value="Glycerate kinase, MOFRL-like N-terminal domain"/>
    <property type="match status" value="1"/>
</dbReference>
<evidence type="ECO:0000259" key="1">
    <source>
        <dbReference type="Pfam" id="PF05161"/>
    </source>
</evidence>
<evidence type="ECO:0000259" key="2">
    <source>
        <dbReference type="Pfam" id="PF13660"/>
    </source>
</evidence>
<gene>
    <name evidence="3" type="ORF">A2304_00875</name>
</gene>
<name>A0A1F7W782_9BACT</name>
<dbReference type="EMBL" id="MGFE01000025">
    <property type="protein sequence ID" value="OGL98047.1"/>
    <property type="molecule type" value="Genomic_DNA"/>
</dbReference>
<reference evidence="3 4" key="1">
    <citation type="journal article" date="2016" name="Nat. Commun.">
        <title>Thousands of microbial genomes shed light on interconnected biogeochemical processes in an aquifer system.</title>
        <authorList>
            <person name="Anantharaman K."/>
            <person name="Brown C.T."/>
            <person name="Hug L.A."/>
            <person name="Sharon I."/>
            <person name="Castelle C.J."/>
            <person name="Probst A.J."/>
            <person name="Thomas B.C."/>
            <person name="Singh A."/>
            <person name="Wilkins M.J."/>
            <person name="Karaoz U."/>
            <person name="Brodie E.L."/>
            <person name="Williams K.H."/>
            <person name="Hubbard S.S."/>
            <person name="Banfield J.F."/>
        </authorList>
    </citation>
    <scope>NUCLEOTIDE SEQUENCE [LARGE SCALE GENOMIC DNA]</scope>
</reference>
<dbReference type="InterPro" id="IPR037035">
    <property type="entry name" value="GK-like_C_sf"/>
</dbReference>
<protein>
    <recommendedName>
        <fullName evidence="5">Glycerate kinase</fullName>
    </recommendedName>
</protein>
<feature type="domain" description="MOFRL" evidence="1">
    <location>
        <begin position="315"/>
        <end position="415"/>
    </location>
</feature>
<dbReference type="InterPro" id="IPR038614">
    <property type="entry name" value="GK_N_sf"/>
</dbReference>
<dbReference type="Proteomes" id="UP000176501">
    <property type="component" value="Unassembled WGS sequence"/>
</dbReference>